<dbReference type="SUPFAM" id="SSF51182">
    <property type="entry name" value="RmlC-like cupins"/>
    <property type="match status" value="1"/>
</dbReference>
<feature type="domain" description="(S)-ureidoglycine aminohydrolase cupin" evidence="1">
    <location>
        <begin position="49"/>
        <end position="119"/>
    </location>
</feature>
<accession>A0AAW9RJC6</accession>
<dbReference type="Gene3D" id="2.60.120.10">
    <property type="entry name" value="Jelly Rolls"/>
    <property type="match status" value="1"/>
</dbReference>
<dbReference type="PANTHER" id="PTHR40943">
    <property type="entry name" value="CYTOPLASMIC PROTEIN-RELATED"/>
    <property type="match status" value="1"/>
</dbReference>
<dbReference type="Pfam" id="PF05899">
    <property type="entry name" value="Cupin_3"/>
    <property type="match status" value="1"/>
</dbReference>
<protein>
    <submittedName>
        <fullName evidence="2">Cupin domain-containing protein</fullName>
    </submittedName>
</protein>
<evidence type="ECO:0000313" key="3">
    <source>
        <dbReference type="Proteomes" id="UP001378188"/>
    </source>
</evidence>
<proteinExistence type="predicted"/>
<organism evidence="2 3">
    <name type="scientific">Microbaculum marinum</name>
    <dbReference type="NCBI Taxonomy" id="1764581"/>
    <lineage>
        <taxon>Bacteria</taxon>
        <taxon>Pseudomonadati</taxon>
        <taxon>Pseudomonadota</taxon>
        <taxon>Alphaproteobacteria</taxon>
        <taxon>Hyphomicrobiales</taxon>
        <taxon>Tepidamorphaceae</taxon>
        <taxon>Microbaculum</taxon>
    </lineage>
</organism>
<comment type="caution">
    <text evidence="2">The sequence shown here is derived from an EMBL/GenBank/DDBJ whole genome shotgun (WGS) entry which is preliminary data.</text>
</comment>
<gene>
    <name evidence="2" type="ORF">V3328_11155</name>
</gene>
<dbReference type="EMBL" id="JAZHOF010000004">
    <property type="protein sequence ID" value="MEJ8572035.1"/>
    <property type="molecule type" value="Genomic_DNA"/>
</dbReference>
<evidence type="ECO:0000259" key="1">
    <source>
        <dbReference type="Pfam" id="PF05899"/>
    </source>
</evidence>
<dbReference type="RefSeq" id="WP_340329733.1">
    <property type="nucleotide sequence ID" value="NZ_JAZHOF010000004.1"/>
</dbReference>
<evidence type="ECO:0000313" key="2">
    <source>
        <dbReference type="EMBL" id="MEJ8572035.1"/>
    </source>
</evidence>
<dbReference type="Proteomes" id="UP001378188">
    <property type="component" value="Unassembled WGS sequence"/>
</dbReference>
<dbReference type="PANTHER" id="PTHR40943:SF1">
    <property type="entry name" value="CYTOPLASMIC PROTEIN"/>
    <property type="match status" value="1"/>
</dbReference>
<sequence>MPTNLNSSAPHIAGASTWDDDLVDWGGHLEPIDGRSTNRGRLLWKGDADGLPEAGVWESTPGTWRLVLPRDELVHFVSGRATYSADDGEVIEVMAGTVVHFREGWTGTVEVRETIRSVYMLR</sequence>
<dbReference type="InterPro" id="IPR014710">
    <property type="entry name" value="RmlC-like_jellyroll"/>
</dbReference>
<keyword evidence="3" id="KW-1185">Reference proteome</keyword>
<dbReference type="CDD" id="cd02227">
    <property type="entry name" value="cupin_TM1112-like"/>
    <property type="match status" value="1"/>
</dbReference>
<reference evidence="2 3" key="1">
    <citation type="submission" date="2024-02" db="EMBL/GenBank/DDBJ databases">
        <title>Genome analysis and characterization of Microbaculum marinisediminis sp. nov., isolated from marine sediment.</title>
        <authorList>
            <person name="Du Z.-J."/>
            <person name="Ye Y.-Q."/>
            <person name="Zhang Z.-R."/>
            <person name="Yuan S.-M."/>
            <person name="Zhang X.-Y."/>
        </authorList>
    </citation>
    <scope>NUCLEOTIDE SEQUENCE [LARGE SCALE GENOMIC DNA]</scope>
    <source>
        <strain evidence="2 3">SDUM1044001</strain>
    </source>
</reference>
<dbReference type="InterPro" id="IPR008579">
    <property type="entry name" value="UGlyAH_Cupin_dom"/>
</dbReference>
<dbReference type="AlphaFoldDB" id="A0AAW9RJC6"/>
<dbReference type="InterPro" id="IPR011051">
    <property type="entry name" value="RmlC_Cupin_sf"/>
</dbReference>
<name>A0AAW9RJC6_9HYPH</name>